<feature type="region of interest" description="Disordered" evidence="1">
    <location>
        <begin position="107"/>
        <end position="130"/>
    </location>
</feature>
<evidence type="ECO:0000256" key="1">
    <source>
        <dbReference type="SAM" id="MobiDB-lite"/>
    </source>
</evidence>
<sequence length="202" mass="22271">PSPSCFGASVSTVCPSPQPFSNWLEFPGELKGKRKLDGHSRVPSREGGNDISQTSALSQALCQVLHSSNLPDAPPRPLWCILPLNQHPEGTDHLATIMHDLGPQLGRKVSSRGPRKGEWPLQPPSWDTQRPDLTLHNTVVPTHHKNWVPAPLHFLAPCPDPWRSPSQIWDYSLPLCPSCLPSPTPPHPCWVGKGLMWAQAEQ</sequence>
<accession>A0A8C0NJT9</accession>
<evidence type="ECO:0000313" key="2">
    <source>
        <dbReference type="Ensembl" id="ENSCAFP00030027528.1"/>
    </source>
</evidence>
<name>A0A8C0NJT9_CANLF</name>
<reference evidence="2" key="1">
    <citation type="submission" date="2019-03" db="EMBL/GenBank/DDBJ databases">
        <authorList>
            <person name="Warren W.C."/>
            <person name="Johnson G.S."/>
        </authorList>
    </citation>
    <scope>NUCLEOTIDE SEQUENCE [LARGE SCALE GENOMIC DNA]</scope>
    <source>
        <strain evidence="2">Basenji</strain>
    </source>
</reference>
<organism evidence="2 3">
    <name type="scientific">Canis lupus familiaris</name>
    <name type="common">Dog</name>
    <name type="synonym">Canis familiaris</name>
    <dbReference type="NCBI Taxonomy" id="9615"/>
    <lineage>
        <taxon>Eukaryota</taxon>
        <taxon>Metazoa</taxon>
        <taxon>Chordata</taxon>
        <taxon>Craniata</taxon>
        <taxon>Vertebrata</taxon>
        <taxon>Euteleostomi</taxon>
        <taxon>Mammalia</taxon>
        <taxon>Eutheria</taxon>
        <taxon>Laurasiatheria</taxon>
        <taxon>Carnivora</taxon>
        <taxon>Caniformia</taxon>
        <taxon>Canidae</taxon>
        <taxon>Canis</taxon>
    </lineage>
</organism>
<dbReference type="Ensembl" id="ENSCAFT00030031567.1">
    <property type="protein sequence ID" value="ENSCAFP00030027528.1"/>
    <property type="gene ID" value="ENSCAFG00030017104.1"/>
</dbReference>
<reference evidence="2" key="2">
    <citation type="submission" date="2025-08" db="UniProtKB">
        <authorList>
            <consortium name="Ensembl"/>
        </authorList>
    </citation>
    <scope>IDENTIFICATION</scope>
</reference>
<dbReference type="AlphaFoldDB" id="A0A8C0NJT9"/>
<proteinExistence type="predicted"/>
<dbReference type="Proteomes" id="UP000694429">
    <property type="component" value="Chromosome 10"/>
</dbReference>
<protein>
    <submittedName>
        <fullName evidence="2">Uncharacterized protein</fullName>
    </submittedName>
</protein>
<evidence type="ECO:0000313" key="3">
    <source>
        <dbReference type="Proteomes" id="UP000694429"/>
    </source>
</evidence>